<dbReference type="PANTHER" id="PTHR34819:SF3">
    <property type="entry name" value="CELL SURFACE PROTEIN"/>
    <property type="match status" value="1"/>
</dbReference>
<feature type="domain" description="DUF7507" evidence="3">
    <location>
        <begin position="653"/>
        <end position="768"/>
    </location>
</feature>
<dbReference type="InterPro" id="IPR047589">
    <property type="entry name" value="DUF11_rpt"/>
</dbReference>
<gene>
    <name evidence="4" type="ORF">SAMN05216452_0631</name>
</gene>
<dbReference type="Pfam" id="PF01345">
    <property type="entry name" value="DUF11"/>
    <property type="match status" value="1"/>
</dbReference>
<feature type="domain" description="DUF7507" evidence="3">
    <location>
        <begin position="523"/>
        <end position="620"/>
    </location>
</feature>
<dbReference type="InterPro" id="IPR013783">
    <property type="entry name" value="Ig-like_fold"/>
</dbReference>
<dbReference type="PANTHER" id="PTHR34819">
    <property type="entry name" value="LARGE CYSTEINE-RICH PERIPLASMIC PROTEIN OMCB"/>
    <property type="match status" value="1"/>
</dbReference>
<protein>
    <submittedName>
        <fullName evidence="4">Conserved repeat domain-containing protein</fullName>
    </submittedName>
</protein>
<feature type="compositionally biased region" description="Acidic residues" evidence="1">
    <location>
        <begin position="622"/>
        <end position="642"/>
    </location>
</feature>
<dbReference type="SUPFAM" id="SSF117074">
    <property type="entry name" value="Hypothetical protein PA1324"/>
    <property type="match status" value="1"/>
</dbReference>
<accession>A0A1H4IV44</accession>
<reference evidence="5" key="1">
    <citation type="submission" date="2016-10" db="EMBL/GenBank/DDBJ databases">
        <authorList>
            <person name="Varghese N."/>
            <person name="Submissions S."/>
        </authorList>
    </citation>
    <scope>NUCLEOTIDE SEQUENCE [LARGE SCALE GENOMIC DNA]</scope>
    <source>
        <strain evidence="5">ES.061</strain>
    </source>
</reference>
<feature type="domain" description="DUF11" evidence="2">
    <location>
        <begin position="781"/>
        <end position="885"/>
    </location>
</feature>
<dbReference type="Gene3D" id="2.60.40.10">
    <property type="entry name" value="Immunoglobulins"/>
    <property type="match status" value="1"/>
</dbReference>
<feature type="region of interest" description="Disordered" evidence="1">
    <location>
        <begin position="96"/>
        <end position="122"/>
    </location>
</feature>
<dbReference type="EMBL" id="FNSL01000001">
    <property type="protein sequence ID" value="SEB37960.1"/>
    <property type="molecule type" value="Genomic_DNA"/>
</dbReference>
<evidence type="ECO:0000313" key="5">
    <source>
        <dbReference type="Proteomes" id="UP000199064"/>
    </source>
</evidence>
<dbReference type="NCBIfam" id="TIGR01451">
    <property type="entry name" value="B_ant_repeat"/>
    <property type="match status" value="5"/>
</dbReference>
<organism evidence="4 5">
    <name type="scientific">Nitratireductor aquibiodomus</name>
    <dbReference type="NCBI Taxonomy" id="204799"/>
    <lineage>
        <taxon>Bacteria</taxon>
        <taxon>Pseudomonadati</taxon>
        <taxon>Pseudomonadota</taxon>
        <taxon>Alphaproteobacteria</taxon>
        <taxon>Hyphomicrobiales</taxon>
        <taxon>Phyllobacteriaceae</taxon>
        <taxon>Nitratireductor</taxon>
    </lineage>
</organism>
<dbReference type="Proteomes" id="UP000199064">
    <property type="component" value="Unassembled WGS sequence"/>
</dbReference>
<evidence type="ECO:0000259" key="3">
    <source>
        <dbReference type="Pfam" id="PF24346"/>
    </source>
</evidence>
<dbReference type="AlphaFoldDB" id="A0A1H4IV44"/>
<evidence type="ECO:0000313" key="4">
    <source>
        <dbReference type="EMBL" id="SEB37960.1"/>
    </source>
</evidence>
<dbReference type="Pfam" id="PF24346">
    <property type="entry name" value="DUF7507"/>
    <property type="match status" value="4"/>
</dbReference>
<keyword evidence="5" id="KW-1185">Reference proteome</keyword>
<proteinExistence type="predicted"/>
<dbReference type="InterPro" id="IPR001434">
    <property type="entry name" value="OmcB-like_DUF11"/>
</dbReference>
<evidence type="ECO:0000256" key="1">
    <source>
        <dbReference type="SAM" id="MobiDB-lite"/>
    </source>
</evidence>
<feature type="region of interest" description="Disordered" evidence="1">
    <location>
        <begin position="300"/>
        <end position="320"/>
    </location>
</feature>
<sequence>MTRPVMFKKLQTILLQPQRAESMFESRQRFRVPMLGFAANPPGEPEKSPEWRCQHSMRQNIHTACGMARAGVREIMLLLLLALGLLSFASGSASAQTIPPTSPCTPGGGQTPPGWTNGTGSPDCSTRSAWGFGNYPWKNAPLPVVPTGDTTFASMVANESILTTMTGLVPGRTYRIPFYALGRGVNGSGYSNACEGLKLTTSGTDETILFPDTTAWGQSVFAFTAVSSSQPLEVAAYGTTACVISFALGAEVIEIIKTVSEGEKAGDVLTFTMTVENQGIGSLSDVSISDDVLGRADGTPLTPDSGPTFVSASAGSPEGTLAEGETATYTLTYTLTQDDIDAGGLSNVATAEGTDENGNLFNDISSDTATMDENPTTVAIPPNPDYDFIKQAELEDANGNGQADAGELINYTFTLENTGNVTLTDIVVEDDRTPVSGSPIASLAPGESRADLTGTYAVTQEDIDRGYVENLGTATAKDPQGKDVDRLSRALEGVPGDPTVVSFEPKPGIEVDLIDEWTDTNGNGYPDVGEPVTYSYVVRNTGNVTLDNVAFSSLQIGPDTTAPQPSVAVPTGSLSSFLPGSEDTTTFSTSYTLTQADIDAGGIVATASVDAMAPNSTPLADISDDPDETADVDVEGDEEPDDPTPTLLPHNVSLALQKSGMFQGTEGQFAEPGDTIVYAFKVTNDGNVTATDVAPNDPGPRFNGRVGSGTLTPFSPSSAQLAAGESATFTATYTVTQSDVDAAQGVEDGVKNTATATGTDPLGQAVTSPDAMAVVDLPGYAISKVTPMAEVRRGDRVPYTIRVKSLGSAGESTVNIVDMTPPGLTFVRGSAQLDGSPVAPKAEGRKLTFENVALPANTAVLIDLELAVTSAAKPGEYVNQAWVEDLSGEVLSRIAEAVVEVVVEAVFDCGDILGKVFDDRNRNGYQDAGEPGLAGVRVATVKGLLLTADDQGRFHVACADLPDQRIGTNYIMKLDPRSLPSGYRLTTENPRVVRLTAGKASEFLFGASIGRVVRLDLTDAAFVRGSHSLMSDWQGHVSQLIALLEHEPSVLRLVYAEGGEGKRLAKRRINALRKLIASEWRDVGGRYRLEIESRMLSAASRRPGQTRDVVYK</sequence>
<feature type="region of interest" description="Disordered" evidence="1">
    <location>
        <begin position="615"/>
        <end position="647"/>
    </location>
</feature>
<evidence type="ECO:0000259" key="2">
    <source>
        <dbReference type="Pfam" id="PF01345"/>
    </source>
</evidence>
<feature type="domain" description="DUF7507" evidence="3">
    <location>
        <begin position="385"/>
        <end position="485"/>
    </location>
</feature>
<name>A0A1H4IV44_9HYPH</name>
<feature type="domain" description="DUF7507" evidence="3">
    <location>
        <begin position="253"/>
        <end position="361"/>
    </location>
</feature>
<dbReference type="InterPro" id="IPR055354">
    <property type="entry name" value="DUF7507"/>
</dbReference>
<dbReference type="InterPro" id="IPR051172">
    <property type="entry name" value="Chlamydia_OmcB"/>
</dbReference>